<organism evidence="5 6">
    <name type="scientific">Miscanthus lutarioriparius</name>
    <dbReference type="NCBI Taxonomy" id="422564"/>
    <lineage>
        <taxon>Eukaryota</taxon>
        <taxon>Viridiplantae</taxon>
        <taxon>Streptophyta</taxon>
        <taxon>Embryophyta</taxon>
        <taxon>Tracheophyta</taxon>
        <taxon>Spermatophyta</taxon>
        <taxon>Magnoliopsida</taxon>
        <taxon>Liliopsida</taxon>
        <taxon>Poales</taxon>
        <taxon>Poaceae</taxon>
        <taxon>PACMAD clade</taxon>
        <taxon>Panicoideae</taxon>
        <taxon>Andropogonodae</taxon>
        <taxon>Andropogoneae</taxon>
        <taxon>Saccharinae</taxon>
        <taxon>Miscanthus</taxon>
    </lineage>
</organism>
<dbReference type="AlphaFoldDB" id="A0A811ST96"/>
<keyword evidence="6" id="KW-1185">Reference proteome</keyword>
<dbReference type="GO" id="GO:0009507">
    <property type="term" value="C:chloroplast"/>
    <property type="evidence" value="ECO:0007669"/>
    <property type="project" value="TreeGrafter"/>
</dbReference>
<evidence type="ECO:0000256" key="3">
    <source>
        <dbReference type="ARBA" id="ARBA00022989"/>
    </source>
</evidence>
<name>A0A811ST96_9POAL</name>
<proteinExistence type="predicted"/>
<keyword evidence="2" id="KW-0812">Transmembrane</keyword>
<sequence length="144" mass="14834">MAAAVHLRPLYSFALPLSAAKAAPSWFPLPAKPGARRRGSRVALLLCSASAPAPASPSPSGGDGAAASAASKWVEWIPRAAAGAGSAAGPEQVLRLISGAAATPICQFVDRPRTFLHSVDPRVKLVRNVPAFPPARVVDRLTIL</sequence>
<dbReference type="PANTHER" id="PTHR33514:SF13">
    <property type="entry name" value="PROTEIN ABCI12, CHLOROPLASTIC"/>
    <property type="match status" value="1"/>
</dbReference>
<dbReference type="Proteomes" id="UP000604825">
    <property type="component" value="Unassembled WGS sequence"/>
</dbReference>
<keyword evidence="3" id="KW-1133">Transmembrane helix</keyword>
<evidence type="ECO:0000256" key="2">
    <source>
        <dbReference type="ARBA" id="ARBA00022692"/>
    </source>
</evidence>
<comment type="caution">
    <text evidence="5">The sequence shown here is derived from an EMBL/GenBank/DDBJ whole genome shotgun (WGS) entry which is preliminary data.</text>
</comment>
<gene>
    <name evidence="5" type="ORF">NCGR_LOCUS67888</name>
</gene>
<protein>
    <submittedName>
        <fullName evidence="5">Uncharacterized protein</fullName>
    </submittedName>
</protein>
<reference evidence="5" key="1">
    <citation type="submission" date="2020-10" db="EMBL/GenBank/DDBJ databases">
        <authorList>
            <person name="Han B."/>
            <person name="Lu T."/>
            <person name="Zhao Q."/>
            <person name="Huang X."/>
            <person name="Zhao Y."/>
        </authorList>
    </citation>
    <scope>NUCLEOTIDE SEQUENCE</scope>
</reference>
<evidence type="ECO:0000256" key="1">
    <source>
        <dbReference type="ARBA" id="ARBA00004141"/>
    </source>
</evidence>
<evidence type="ECO:0000313" key="5">
    <source>
        <dbReference type="EMBL" id="CAD6343790.1"/>
    </source>
</evidence>
<comment type="subcellular location">
    <subcellularLocation>
        <location evidence="1">Membrane</location>
        <topology evidence="1">Multi-pass membrane protein</topology>
    </subcellularLocation>
</comment>
<accession>A0A811ST96</accession>
<dbReference type="EMBL" id="CAJGYO010000835">
    <property type="protein sequence ID" value="CAD6343790.1"/>
    <property type="molecule type" value="Genomic_DNA"/>
</dbReference>
<evidence type="ECO:0000313" key="6">
    <source>
        <dbReference type="Proteomes" id="UP000604825"/>
    </source>
</evidence>
<keyword evidence="4" id="KW-0472">Membrane</keyword>
<dbReference type="OrthoDB" id="2019294at2759"/>
<dbReference type="PANTHER" id="PTHR33514">
    <property type="entry name" value="PROTEIN ABCI12, CHLOROPLASTIC"/>
    <property type="match status" value="1"/>
</dbReference>
<dbReference type="GO" id="GO:0016020">
    <property type="term" value="C:membrane"/>
    <property type="evidence" value="ECO:0007669"/>
    <property type="project" value="UniProtKB-SubCell"/>
</dbReference>
<evidence type="ECO:0000256" key="4">
    <source>
        <dbReference type="ARBA" id="ARBA00023136"/>
    </source>
</evidence>